<dbReference type="InterPro" id="IPR001128">
    <property type="entry name" value="Cyt_P450"/>
</dbReference>
<dbReference type="CDD" id="cd11068">
    <property type="entry name" value="CYP120A1"/>
    <property type="match status" value="1"/>
</dbReference>
<dbReference type="InterPro" id="IPR017972">
    <property type="entry name" value="Cyt_P450_CS"/>
</dbReference>
<name>A0A8I1D574_RHOER</name>
<dbReference type="GO" id="GO:0020037">
    <property type="term" value="F:heme binding"/>
    <property type="evidence" value="ECO:0007669"/>
    <property type="project" value="InterPro"/>
</dbReference>
<reference evidence="18 19" key="1">
    <citation type="submission" date="2020-12" db="EMBL/GenBank/DDBJ databases">
        <title>Draft genome sequence of furan degrading bacterial strain FUR100.</title>
        <authorList>
            <person name="Woiski C."/>
        </authorList>
    </citation>
    <scope>NUCLEOTIDE SEQUENCE [LARGE SCALE GENOMIC DNA]</scope>
    <source>
        <strain evidence="18 19">FUR100</strain>
    </source>
</reference>
<dbReference type="AlphaFoldDB" id="A0A8I1D574"/>
<evidence type="ECO:0000256" key="5">
    <source>
        <dbReference type="ARBA" id="ARBA00010617"/>
    </source>
</evidence>
<keyword evidence="8" id="KW-0285">Flavoprotein</keyword>
<organism evidence="18 19">
    <name type="scientific">Rhodococcus erythropolis</name>
    <name type="common">Arthrobacter picolinophilus</name>
    <dbReference type="NCBI Taxonomy" id="1833"/>
    <lineage>
        <taxon>Bacteria</taxon>
        <taxon>Bacillati</taxon>
        <taxon>Actinomycetota</taxon>
        <taxon>Actinomycetes</taxon>
        <taxon>Mycobacteriales</taxon>
        <taxon>Nocardiaceae</taxon>
        <taxon>Rhodococcus</taxon>
        <taxon>Rhodococcus erythropolis group</taxon>
    </lineage>
</organism>
<evidence type="ECO:0000256" key="1">
    <source>
        <dbReference type="ARBA" id="ARBA00001917"/>
    </source>
</evidence>
<dbReference type="Proteomes" id="UP000627573">
    <property type="component" value="Unassembled WGS sequence"/>
</dbReference>
<dbReference type="GO" id="GO:0016705">
    <property type="term" value="F:oxidoreductase activity, acting on paired donors, with incorporation or reduction of molecular oxygen"/>
    <property type="evidence" value="ECO:0007669"/>
    <property type="project" value="InterPro"/>
</dbReference>
<dbReference type="PROSITE" id="PS00086">
    <property type="entry name" value="CYTOCHROME_P450"/>
    <property type="match status" value="1"/>
</dbReference>
<sequence>MSSDKCPYPSSETPTSEVAVNPVLDFESIPSPAWRLPVLGDLLSVDSEKPVQKEMVMASRLGPIFERKIINHRLTVVSGVELVAEVNNEALWAKSVGLPIRKLRAVAEDGLFTAFNSEPNWQKAHNILNAGFSQAALRKYHPSMLRALDGLTAAWDASAAAGRKIDATADANKLALDVIGLAGFGYDFASFDGDEHPFVGAMSRVLEHVNRTSNDIPFLRKLRGNGADLQYEKDIAFVRTVVDDVITERQAKPGEHQEDLLDLMLNNIDDETGEKLDPVNIRNQVLTFLVAGNETTAGAIAFALYFLSRHPEIADAARAEVADITGGETPAFEDVARMRYLRRVVDETLRLWPSAPGYFRKVRTDTTLGGRYAMPKGSWVFVLLPQLHRDPVWGENPDSFDPDRFKPENVKKRPAHAYRPFGTGPRSCIGRQFALHEAVLSLATILQRYSFQSDPEYKLDVREALTLKPVGLELSLQRL</sequence>
<dbReference type="Gene3D" id="1.10.630.10">
    <property type="entry name" value="Cytochrome P450"/>
    <property type="match status" value="1"/>
</dbReference>
<keyword evidence="15 17" id="KW-0503">Monooxygenase</keyword>
<keyword evidence="10 16" id="KW-0479">Metal-binding</keyword>
<evidence type="ECO:0000256" key="13">
    <source>
        <dbReference type="ARBA" id="ARBA00023002"/>
    </source>
</evidence>
<keyword evidence="19" id="KW-1185">Reference proteome</keyword>
<dbReference type="SUPFAM" id="SSF48264">
    <property type="entry name" value="Cytochrome P450"/>
    <property type="match status" value="1"/>
</dbReference>
<keyword evidence="14 16" id="KW-0408">Iron</keyword>
<accession>A0A8I1D574</accession>
<feature type="binding site" description="axial binding residue" evidence="16">
    <location>
        <position position="428"/>
    </location>
    <ligand>
        <name>heme</name>
        <dbReference type="ChEBI" id="CHEBI:30413"/>
    </ligand>
    <ligandPart>
        <name>Fe</name>
        <dbReference type="ChEBI" id="CHEBI:18248"/>
    </ligandPart>
</feature>
<protein>
    <submittedName>
        <fullName evidence="18">Cytochrome P450</fullName>
    </submittedName>
</protein>
<comment type="cofactor">
    <cofactor evidence="1">
        <name>FMN</name>
        <dbReference type="ChEBI" id="CHEBI:58210"/>
    </cofactor>
</comment>
<evidence type="ECO:0000256" key="3">
    <source>
        <dbReference type="ARBA" id="ARBA00001974"/>
    </source>
</evidence>
<evidence type="ECO:0000256" key="7">
    <source>
        <dbReference type="ARBA" id="ARBA00022617"/>
    </source>
</evidence>
<dbReference type="GO" id="GO:0005506">
    <property type="term" value="F:iron ion binding"/>
    <property type="evidence" value="ECO:0007669"/>
    <property type="project" value="InterPro"/>
</dbReference>
<evidence type="ECO:0000313" key="18">
    <source>
        <dbReference type="EMBL" id="MBH5141149.1"/>
    </source>
</evidence>
<keyword evidence="11" id="KW-0274">FAD</keyword>
<evidence type="ECO:0000313" key="19">
    <source>
        <dbReference type="Proteomes" id="UP000627573"/>
    </source>
</evidence>
<dbReference type="FunFam" id="1.10.630.10:FF:000040">
    <property type="entry name" value="Bifunctional cytochrome P450/NADPH--P450 reductase"/>
    <property type="match status" value="1"/>
</dbReference>
<gene>
    <name evidence="18" type="ORF">I3517_00765</name>
</gene>
<evidence type="ECO:0000256" key="6">
    <source>
        <dbReference type="ARBA" id="ARBA00022448"/>
    </source>
</evidence>
<comment type="cofactor">
    <cofactor evidence="2 16">
        <name>heme</name>
        <dbReference type="ChEBI" id="CHEBI:30413"/>
    </cofactor>
</comment>
<evidence type="ECO:0000256" key="15">
    <source>
        <dbReference type="ARBA" id="ARBA00023033"/>
    </source>
</evidence>
<dbReference type="InterPro" id="IPR002401">
    <property type="entry name" value="Cyt_P450_E_grp-I"/>
</dbReference>
<dbReference type="PANTHER" id="PTHR24305">
    <property type="entry name" value="CYTOCHROME P450"/>
    <property type="match status" value="1"/>
</dbReference>
<dbReference type="GO" id="GO:0004497">
    <property type="term" value="F:monooxygenase activity"/>
    <property type="evidence" value="ECO:0007669"/>
    <property type="project" value="UniProtKB-KW"/>
</dbReference>
<evidence type="ECO:0000256" key="10">
    <source>
        <dbReference type="ARBA" id="ARBA00022723"/>
    </source>
</evidence>
<dbReference type="InterPro" id="IPR050121">
    <property type="entry name" value="Cytochrome_P450_monoxygenase"/>
</dbReference>
<comment type="similarity">
    <text evidence="4">In the N-terminal section; belongs to the cytochrome P450 family.</text>
</comment>
<dbReference type="InterPro" id="IPR036396">
    <property type="entry name" value="Cyt_P450_sf"/>
</dbReference>
<evidence type="ECO:0000256" key="4">
    <source>
        <dbReference type="ARBA" id="ARBA00010018"/>
    </source>
</evidence>
<evidence type="ECO:0000256" key="12">
    <source>
        <dbReference type="ARBA" id="ARBA00022857"/>
    </source>
</evidence>
<comment type="caution">
    <text evidence="18">The sequence shown here is derived from an EMBL/GenBank/DDBJ whole genome shotgun (WGS) entry which is preliminary data.</text>
</comment>
<keyword evidence="6" id="KW-0813">Transport</keyword>
<evidence type="ECO:0000256" key="11">
    <source>
        <dbReference type="ARBA" id="ARBA00022827"/>
    </source>
</evidence>
<evidence type="ECO:0000256" key="17">
    <source>
        <dbReference type="RuleBase" id="RU000461"/>
    </source>
</evidence>
<keyword evidence="13 17" id="KW-0560">Oxidoreductase</keyword>
<evidence type="ECO:0000256" key="8">
    <source>
        <dbReference type="ARBA" id="ARBA00022630"/>
    </source>
</evidence>
<evidence type="ECO:0000256" key="2">
    <source>
        <dbReference type="ARBA" id="ARBA00001971"/>
    </source>
</evidence>
<keyword evidence="9" id="KW-0288">FMN</keyword>
<evidence type="ECO:0000256" key="16">
    <source>
        <dbReference type="PIRSR" id="PIRSR602401-1"/>
    </source>
</evidence>
<dbReference type="PANTHER" id="PTHR24305:SF166">
    <property type="entry name" value="CYTOCHROME P450 12A4, MITOCHONDRIAL-RELATED"/>
    <property type="match status" value="1"/>
</dbReference>
<dbReference type="Pfam" id="PF00067">
    <property type="entry name" value="p450"/>
    <property type="match status" value="1"/>
</dbReference>
<dbReference type="EMBL" id="JAECSB010000010">
    <property type="protein sequence ID" value="MBH5141149.1"/>
    <property type="molecule type" value="Genomic_DNA"/>
</dbReference>
<proteinExistence type="inferred from homology"/>
<dbReference type="PRINTS" id="PR00463">
    <property type="entry name" value="EP450I"/>
</dbReference>
<evidence type="ECO:0000256" key="14">
    <source>
        <dbReference type="ARBA" id="ARBA00023004"/>
    </source>
</evidence>
<comment type="cofactor">
    <cofactor evidence="3">
        <name>FAD</name>
        <dbReference type="ChEBI" id="CHEBI:57692"/>
    </cofactor>
</comment>
<comment type="similarity">
    <text evidence="5 17">Belongs to the cytochrome P450 family.</text>
</comment>
<keyword evidence="7 16" id="KW-0349">Heme</keyword>
<dbReference type="PRINTS" id="PR00385">
    <property type="entry name" value="P450"/>
</dbReference>
<evidence type="ECO:0000256" key="9">
    <source>
        <dbReference type="ARBA" id="ARBA00022643"/>
    </source>
</evidence>
<keyword evidence="12" id="KW-0521">NADP</keyword>
<dbReference type="RefSeq" id="WP_197940405.1">
    <property type="nucleotide sequence ID" value="NZ_JAECSB010000010.1"/>
</dbReference>